<feature type="region of interest" description="Disordered" evidence="1">
    <location>
        <begin position="30"/>
        <end position="50"/>
    </location>
</feature>
<dbReference type="AlphaFoldDB" id="A0A7D9D2D2"/>
<reference evidence="2" key="1">
    <citation type="submission" date="2019-07" db="EMBL/GenBank/DDBJ databases">
        <authorList>
            <person name="Weber M."/>
            <person name="Kostadinov I."/>
            <person name="Kostadinov D I."/>
        </authorList>
    </citation>
    <scope>NUCLEOTIDE SEQUENCE</scope>
    <source>
        <strain evidence="2">Gfbio:sag-sample-m06:053724c1-46a9-4a36-b237-ea2bf867836b</strain>
    </source>
</reference>
<protein>
    <submittedName>
        <fullName evidence="2">Uncharacterized protein</fullName>
    </submittedName>
</protein>
<dbReference type="EMBL" id="LR633967">
    <property type="protein sequence ID" value="VUX56156.1"/>
    <property type="molecule type" value="Genomic_DNA"/>
</dbReference>
<gene>
    <name evidence="2" type="ORF">JTBM06_V1_350003</name>
</gene>
<organism evidence="2">
    <name type="scientific">uncultured Woeseiaceae bacterium</name>
    <dbReference type="NCBI Taxonomy" id="1983305"/>
    <lineage>
        <taxon>Bacteria</taxon>
        <taxon>Pseudomonadati</taxon>
        <taxon>Pseudomonadota</taxon>
        <taxon>Gammaproteobacteria</taxon>
        <taxon>Woeseiales</taxon>
        <taxon>Woeseiaceae</taxon>
        <taxon>environmental samples</taxon>
    </lineage>
</organism>
<name>A0A7D9D2D2_9GAMM</name>
<evidence type="ECO:0000256" key="1">
    <source>
        <dbReference type="SAM" id="MobiDB-lite"/>
    </source>
</evidence>
<accession>A0A7D9D2D2</accession>
<proteinExistence type="predicted"/>
<sequence length="253" mass="28193">MSISYTIHFLIAIIVGVAVAGVEAAAQDASSPCDPSIRQNPGHPQGYQQRSDSLCEGVYATGVSSFSLTLASLTGPLRDIDLGKSGNYRLEWKTTMRGDVRIRADSLRPRFYYRMDTARPASEAGITWKNAIPAYHKLRTREIGLLAMQRDETGKTLYLPVRISPEGQTALSTPYHAMIFSGADIEEVYWSLDRGSEQLVWERAVNRSPYMARQPITIQFDEVTEPGTYHVTITAELRNGMTNAVEFDFLHAN</sequence>
<evidence type="ECO:0000313" key="2">
    <source>
        <dbReference type="EMBL" id="VUX56156.1"/>
    </source>
</evidence>